<name>A0A316DPD8_9FLAO</name>
<dbReference type="Pfam" id="PF00534">
    <property type="entry name" value="Glycos_transf_1"/>
    <property type="match status" value="1"/>
</dbReference>
<dbReference type="NCBIfam" id="TIGR03999">
    <property type="entry name" value="thiol_BshA"/>
    <property type="match status" value="1"/>
</dbReference>
<dbReference type="SUPFAM" id="SSF53756">
    <property type="entry name" value="UDP-Glycosyltransferase/glycogen phosphorylase"/>
    <property type="match status" value="1"/>
</dbReference>
<dbReference type="Proteomes" id="UP000245430">
    <property type="component" value="Unassembled WGS sequence"/>
</dbReference>
<dbReference type="Pfam" id="PF13439">
    <property type="entry name" value="Glyco_transf_4"/>
    <property type="match status" value="1"/>
</dbReference>
<dbReference type="InterPro" id="IPR050194">
    <property type="entry name" value="Glycosyltransferase_grp1"/>
</dbReference>
<dbReference type="OrthoDB" id="9810929at2"/>
<dbReference type="InterPro" id="IPR023881">
    <property type="entry name" value="Thiol_BshA"/>
</dbReference>
<protein>
    <submittedName>
        <fullName evidence="3">N-acetyl-alpha-D-glucosaminyl L-malate synthase BshA</fullName>
    </submittedName>
</protein>
<gene>
    <name evidence="3" type="ORF">LX78_01175</name>
</gene>
<dbReference type="EMBL" id="QGGP01000002">
    <property type="protein sequence ID" value="PWK19825.1"/>
    <property type="molecule type" value="Genomic_DNA"/>
</dbReference>
<dbReference type="PANTHER" id="PTHR45947">
    <property type="entry name" value="SULFOQUINOVOSYL TRANSFERASE SQD2"/>
    <property type="match status" value="1"/>
</dbReference>
<dbReference type="RefSeq" id="WP_109681702.1">
    <property type="nucleotide sequence ID" value="NZ_QGGP01000002.1"/>
</dbReference>
<accession>A0A316DPD8</accession>
<dbReference type="Gene3D" id="3.40.50.2000">
    <property type="entry name" value="Glycogen Phosphorylase B"/>
    <property type="match status" value="2"/>
</dbReference>
<dbReference type="PANTHER" id="PTHR45947:SF3">
    <property type="entry name" value="SULFOQUINOVOSYL TRANSFERASE SQD2"/>
    <property type="match status" value="1"/>
</dbReference>
<dbReference type="InterPro" id="IPR001296">
    <property type="entry name" value="Glyco_trans_1"/>
</dbReference>
<evidence type="ECO:0000313" key="3">
    <source>
        <dbReference type="EMBL" id="PWK19825.1"/>
    </source>
</evidence>
<evidence type="ECO:0000259" key="2">
    <source>
        <dbReference type="Pfam" id="PF13439"/>
    </source>
</evidence>
<comment type="caution">
    <text evidence="3">The sequence shown here is derived from an EMBL/GenBank/DDBJ whole genome shotgun (WGS) entry which is preliminary data.</text>
</comment>
<reference evidence="3 4" key="1">
    <citation type="submission" date="2018-05" db="EMBL/GenBank/DDBJ databases">
        <title>Genomic Encyclopedia of Archaeal and Bacterial Type Strains, Phase II (KMG-II): from individual species to whole genera.</title>
        <authorList>
            <person name="Goeker M."/>
        </authorList>
    </citation>
    <scope>NUCLEOTIDE SEQUENCE [LARGE SCALE GENOMIC DNA]</scope>
    <source>
        <strain evidence="3 4">DSM 22637</strain>
    </source>
</reference>
<evidence type="ECO:0000313" key="4">
    <source>
        <dbReference type="Proteomes" id="UP000245430"/>
    </source>
</evidence>
<sequence>MKIGIVCYPTFGGSGVVATELGIELSKRGHEVHFITYKQPVRLELLGSHVHFHEVTVPEYPLFHYQPYELALTSKLVDMVKLHDIEILHVHYAIPHAYAAYMAKKMLQEEGIYLPIVTTLHGTDITLVGSHPFYKTAVTFSINKSDAVTSVSESLKKDTLRLFDVKNHIDVVTNFIDLSKHTNHFTDCQRDLLADENEKIITHISNFRSVKRIPDVIKVFYNIQKEMPAKLMMVGEGPEKEPAEQLCRKLGIEDKVVFFGNSHEIDRILCYSDLFILPSETESFGLAALEAMASGVPVISSNSGGIPEVNIQGVSGYLSNVGDIEDMSKNALSILKDEATLSKFKEQAKTQANKFDIHKIVPQYEAIYQATLTKCKALL</sequence>
<organism evidence="3 4">
    <name type="scientific">Xanthomarina spongicola</name>
    <dbReference type="NCBI Taxonomy" id="570520"/>
    <lineage>
        <taxon>Bacteria</taxon>
        <taxon>Pseudomonadati</taxon>
        <taxon>Bacteroidota</taxon>
        <taxon>Flavobacteriia</taxon>
        <taxon>Flavobacteriales</taxon>
        <taxon>Flavobacteriaceae</taxon>
        <taxon>Xanthomarina</taxon>
    </lineage>
</organism>
<keyword evidence="4" id="KW-1185">Reference proteome</keyword>
<feature type="domain" description="Glycosyl transferase family 1" evidence="1">
    <location>
        <begin position="190"/>
        <end position="350"/>
    </location>
</feature>
<dbReference type="InterPro" id="IPR028098">
    <property type="entry name" value="Glyco_trans_4-like_N"/>
</dbReference>
<feature type="domain" description="Glycosyltransferase subfamily 4-like N-terminal" evidence="2">
    <location>
        <begin position="11"/>
        <end position="179"/>
    </location>
</feature>
<proteinExistence type="predicted"/>
<dbReference type="AlphaFoldDB" id="A0A316DPD8"/>
<dbReference type="GO" id="GO:0016757">
    <property type="term" value="F:glycosyltransferase activity"/>
    <property type="evidence" value="ECO:0007669"/>
    <property type="project" value="InterPro"/>
</dbReference>
<dbReference type="GO" id="GO:0071793">
    <property type="term" value="P:bacillithiol biosynthetic process"/>
    <property type="evidence" value="ECO:0007669"/>
    <property type="project" value="InterPro"/>
</dbReference>
<evidence type="ECO:0000259" key="1">
    <source>
        <dbReference type="Pfam" id="PF00534"/>
    </source>
</evidence>